<keyword evidence="3 5" id="KW-0131">Cell cycle</keyword>
<dbReference type="HAMAP" id="MF_01197">
    <property type="entry name" value="SepF"/>
    <property type="match status" value="1"/>
</dbReference>
<dbReference type="InterPro" id="IPR038594">
    <property type="entry name" value="SepF-like_sf"/>
</dbReference>
<comment type="similarity">
    <text evidence="5">Belongs to the SepF family.</text>
</comment>
<dbReference type="PANTHER" id="PTHR35798:SF1">
    <property type="entry name" value="CELL DIVISION PROTEIN SEPF"/>
    <property type="match status" value="1"/>
</dbReference>
<dbReference type="InterPro" id="IPR023052">
    <property type="entry name" value="Cell_div_SepF"/>
</dbReference>
<keyword evidence="1 5" id="KW-0132">Cell division</keyword>
<gene>
    <name evidence="5" type="primary">sepF</name>
    <name evidence="7" type="ORF">J2S72_000104</name>
</gene>
<evidence type="ECO:0000256" key="5">
    <source>
        <dbReference type="HAMAP-Rule" id="MF_01197"/>
    </source>
</evidence>
<reference evidence="7 8" key="1">
    <citation type="submission" date="2023-07" db="EMBL/GenBank/DDBJ databases">
        <title>Genomic Encyclopedia of Type Strains, Phase IV (KMG-IV): sequencing the most valuable type-strain genomes for metagenomic binning, comparative biology and taxonomic classification.</title>
        <authorList>
            <person name="Goeker M."/>
        </authorList>
    </citation>
    <scope>NUCLEOTIDE SEQUENCE [LARGE SCALE GENOMIC DNA]</scope>
    <source>
        <strain evidence="7 8">DSM 22616</strain>
    </source>
</reference>
<keyword evidence="5" id="KW-0963">Cytoplasm</keyword>
<dbReference type="EMBL" id="JAUSTN010000001">
    <property type="protein sequence ID" value="MDQ0274108.1"/>
    <property type="molecule type" value="Genomic_DNA"/>
</dbReference>
<accession>A0ABU0AS66</accession>
<comment type="subunit">
    <text evidence="5">Homodimer. Interacts with FtsZ.</text>
</comment>
<feature type="compositionally biased region" description="Polar residues" evidence="6">
    <location>
        <begin position="31"/>
        <end position="43"/>
    </location>
</feature>
<evidence type="ECO:0000256" key="6">
    <source>
        <dbReference type="SAM" id="MobiDB-lite"/>
    </source>
</evidence>
<evidence type="ECO:0000313" key="8">
    <source>
        <dbReference type="Proteomes" id="UP001236559"/>
    </source>
</evidence>
<comment type="function">
    <text evidence="4 5">Cell division protein that is part of the divisome complex and is recruited early to the Z-ring. Probably stimulates Z-ring formation, perhaps through the cross-linking of FtsZ protofilaments. Its function overlaps with FtsA.</text>
</comment>
<proteinExistence type="inferred from homology"/>
<organism evidence="7 8">
    <name type="scientific">Peptoniphilus koenoeneniae</name>
    <dbReference type="NCBI Taxonomy" id="507751"/>
    <lineage>
        <taxon>Bacteria</taxon>
        <taxon>Bacillati</taxon>
        <taxon>Bacillota</taxon>
        <taxon>Tissierellia</taxon>
        <taxon>Tissierellales</taxon>
        <taxon>Peptoniphilaceae</taxon>
        <taxon>Peptoniphilus</taxon>
    </lineage>
</organism>
<dbReference type="Pfam" id="PF04472">
    <property type="entry name" value="SepF"/>
    <property type="match status" value="1"/>
</dbReference>
<keyword evidence="8" id="KW-1185">Reference proteome</keyword>
<name>A0ABU0AS66_9FIRM</name>
<evidence type="ECO:0000256" key="2">
    <source>
        <dbReference type="ARBA" id="ARBA00023210"/>
    </source>
</evidence>
<comment type="subcellular location">
    <subcellularLocation>
        <location evidence="5">Cytoplasm</location>
    </subcellularLocation>
    <text evidence="5">Localizes to the division site, in a FtsZ-dependent manner.</text>
</comment>
<keyword evidence="2 5" id="KW-0717">Septation</keyword>
<evidence type="ECO:0000256" key="1">
    <source>
        <dbReference type="ARBA" id="ARBA00022618"/>
    </source>
</evidence>
<evidence type="ECO:0000256" key="3">
    <source>
        <dbReference type="ARBA" id="ARBA00023306"/>
    </source>
</evidence>
<dbReference type="PANTHER" id="PTHR35798">
    <property type="entry name" value="CELL DIVISION PROTEIN SEPF"/>
    <property type="match status" value="1"/>
</dbReference>
<dbReference type="Proteomes" id="UP001236559">
    <property type="component" value="Unassembled WGS sequence"/>
</dbReference>
<comment type="caution">
    <text evidence="7">The sequence shown here is derived from an EMBL/GenBank/DDBJ whole genome shotgun (WGS) entry which is preliminary data.</text>
</comment>
<sequence length="145" mass="16493">MADFFDKFKKAIGFSDDYEYEDEYENEDVQPVTSEDSQQVQKPQRQRSRASLGGADLIITVQEPLSYDESAKVADDLINNKAVVLNFEQLDNDVKGRIFDFVSGAVYALNGKMQKVNKDIFIIAPEKVEVDGVKEELKNQGMFPW</sequence>
<dbReference type="InterPro" id="IPR007561">
    <property type="entry name" value="Cell_div_SepF/SepF-rel"/>
</dbReference>
<evidence type="ECO:0000256" key="4">
    <source>
        <dbReference type="ARBA" id="ARBA00044936"/>
    </source>
</evidence>
<evidence type="ECO:0000313" key="7">
    <source>
        <dbReference type="EMBL" id="MDQ0274108.1"/>
    </source>
</evidence>
<dbReference type="RefSeq" id="WP_023056312.1">
    <property type="nucleotide sequence ID" value="NZ_JAUSTN010000001.1"/>
</dbReference>
<feature type="region of interest" description="Disordered" evidence="6">
    <location>
        <begin position="21"/>
        <end position="50"/>
    </location>
</feature>
<protein>
    <recommendedName>
        <fullName evidence="5">Cell division protein SepF</fullName>
    </recommendedName>
</protein>
<dbReference type="Gene3D" id="3.30.110.150">
    <property type="entry name" value="SepF-like protein"/>
    <property type="match status" value="1"/>
</dbReference>